<organism evidence="1 2">
    <name type="scientific">Pseudomonas syringae pv. syringae (strain B728a)</name>
    <dbReference type="NCBI Taxonomy" id="205918"/>
    <lineage>
        <taxon>Bacteria</taxon>
        <taxon>Pseudomonadati</taxon>
        <taxon>Pseudomonadota</taxon>
        <taxon>Gammaproteobacteria</taxon>
        <taxon>Pseudomonadales</taxon>
        <taxon>Pseudomonadaceae</taxon>
        <taxon>Pseudomonas</taxon>
        <taxon>Pseudomonas syringae</taxon>
    </lineage>
</organism>
<dbReference type="RefSeq" id="WP_011267610.1">
    <property type="nucleotide sequence ID" value="NC_007005.1"/>
</dbReference>
<protein>
    <submittedName>
        <fullName evidence="1">Uncharacterized protein</fullName>
    </submittedName>
</protein>
<gene>
    <name evidence="1" type="ordered locus">Psyr_2347</name>
</gene>
<dbReference type="Pfam" id="PF22491">
    <property type="entry name" value="DUF6988"/>
    <property type="match status" value="1"/>
</dbReference>
<dbReference type="Proteomes" id="UP000000426">
    <property type="component" value="Chromosome"/>
</dbReference>
<dbReference type="OrthoDB" id="7041915at2"/>
<dbReference type="InterPro" id="IPR054257">
    <property type="entry name" value="DUF6988"/>
</dbReference>
<proteinExistence type="predicted"/>
<dbReference type="EMBL" id="CP000075">
    <property type="protein sequence ID" value="AAY37386.1"/>
    <property type="molecule type" value="Genomic_DNA"/>
</dbReference>
<reference evidence="1 2" key="1">
    <citation type="journal article" date="2005" name="Proc. Natl. Acad. Sci. U.S.A.">
        <title>Comparison of the complete genome sequences of Pseudomonas syringae pv. syringae B728a and pv. tomato DC3000.</title>
        <authorList>
            <person name="Feil H."/>
            <person name="Feil W.S."/>
            <person name="Chain P."/>
            <person name="Larimer F."/>
            <person name="Dibartolo G."/>
            <person name="Copeland A."/>
            <person name="Lykidis A."/>
            <person name="Trong S."/>
            <person name="Nolan M."/>
            <person name="Goltsman E."/>
            <person name="Thiel J."/>
            <person name="Malfatti S."/>
            <person name="Loper J.E."/>
            <person name="Lapidus A."/>
            <person name="Detter J.C."/>
            <person name="Land M."/>
            <person name="Richardson P.M."/>
            <person name="Kyrpides N.C."/>
            <person name="Ivanova N."/>
            <person name="Lindow S.E."/>
        </authorList>
    </citation>
    <scope>NUCLEOTIDE SEQUENCE [LARGE SCALE GENOMIC DNA]</scope>
    <source>
        <strain evidence="1 2">B728a</strain>
    </source>
</reference>
<sequence>MTPTYNIQLISAEIEIIFNFVNEIIKFENYDSEDDYKKLNRAYYKIFCSHFESLAILIEHNHFSSAILLMRTMLEIFVKSFYLAFIEKEKENRVSALDFIEAKKEFPSFFDMCKNLENHKSKTNDNFNGTFKQFTKSGLASYEKFSLFSHGKGEFLKAFYFNNKVTYTSQQIGEVLLTAKGLFETLSLLLFVVQEDTVNLGILLKKLNDTISNEH</sequence>
<evidence type="ECO:0000313" key="2">
    <source>
        <dbReference type="Proteomes" id="UP000000426"/>
    </source>
</evidence>
<dbReference type="HOGENOM" id="CLU_1292177_0_0_6"/>
<dbReference type="KEGG" id="psb:Psyr_2347"/>
<evidence type="ECO:0000313" key="1">
    <source>
        <dbReference type="EMBL" id="AAY37386.1"/>
    </source>
</evidence>
<name>Q4ZTY6_PSEU2</name>
<dbReference type="AlphaFoldDB" id="Q4ZTY6"/>
<accession>Q4ZTY6</accession>